<evidence type="ECO:0000256" key="1">
    <source>
        <dbReference type="SAM" id="MobiDB-lite"/>
    </source>
</evidence>
<reference evidence="2 3" key="1">
    <citation type="journal article" date="2016" name="Mol. Biol. Evol.">
        <title>Comparative Genomics of Early-Diverging Mushroom-Forming Fungi Provides Insights into the Origins of Lignocellulose Decay Capabilities.</title>
        <authorList>
            <person name="Nagy L.G."/>
            <person name="Riley R."/>
            <person name="Tritt A."/>
            <person name="Adam C."/>
            <person name="Daum C."/>
            <person name="Floudas D."/>
            <person name="Sun H."/>
            <person name="Yadav J.S."/>
            <person name="Pangilinan J."/>
            <person name="Larsson K.H."/>
            <person name="Matsuura K."/>
            <person name="Barry K."/>
            <person name="Labutti K."/>
            <person name="Kuo R."/>
            <person name="Ohm R.A."/>
            <person name="Bhattacharya S.S."/>
            <person name="Shirouzu T."/>
            <person name="Yoshinaga Y."/>
            <person name="Martin F.M."/>
            <person name="Grigoriev I.V."/>
            <person name="Hibbett D.S."/>
        </authorList>
    </citation>
    <scope>NUCLEOTIDE SEQUENCE [LARGE SCALE GENOMIC DNA]</scope>
    <source>
        <strain evidence="2 3">HHB12029</strain>
    </source>
</reference>
<feature type="region of interest" description="Disordered" evidence="1">
    <location>
        <begin position="1"/>
        <end position="44"/>
    </location>
</feature>
<dbReference type="EMBL" id="KV425983">
    <property type="protein sequence ID" value="KZV93831.1"/>
    <property type="molecule type" value="Genomic_DNA"/>
</dbReference>
<accession>A0A165ISX2</accession>
<proteinExistence type="predicted"/>
<gene>
    <name evidence="2" type="ORF">EXIGLDRAFT_748947</name>
</gene>
<feature type="compositionally biased region" description="Polar residues" evidence="1">
    <location>
        <begin position="151"/>
        <end position="160"/>
    </location>
</feature>
<feature type="compositionally biased region" description="Low complexity" evidence="1">
    <location>
        <begin position="129"/>
        <end position="140"/>
    </location>
</feature>
<dbReference type="OrthoDB" id="3263231at2759"/>
<feature type="compositionally biased region" description="Basic and acidic residues" evidence="1">
    <location>
        <begin position="280"/>
        <end position="291"/>
    </location>
</feature>
<feature type="compositionally biased region" description="Basic and acidic residues" evidence="1">
    <location>
        <begin position="253"/>
        <end position="269"/>
    </location>
</feature>
<organism evidence="2 3">
    <name type="scientific">Exidia glandulosa HHB12029</name>
    <dbReference type="NCBI Taxonomy" id="1314781"/>
    <lineage>
        <taxon>Eukaryota</taxon>
        <taxon>Fungi</taxon>
        <taxon>Dikarya</taxon>
        <taxon>Basidiomycota</taxon>
        <taxon>Agaricomycotina</taxon>
        <taxon>Agaricomycetes</taxon>
        <taxon>Auriculariales</taxon>
        <taxon>Exidiaceae</taxon>
        <taxon>Exidia</taxon>
    </lineage>
</organism>
<feature type="compositionally biased region" description="Polar residues" evidence="1">
    <location>
        <begin position="313"/>
        <end position="329"/>
    </location>
</feature>
<feature type="region of interest" description="Disordered" evidence="1">
    <location>
        <begin position="114"/>
        <end position="329"/>
    </location>
</feature>
<evidence type="ECO:0000313" key="3">
    <source>
        <dbReference type="Proteomes" id="UP000077266"/>
    </source>
</evidence>
<dbReference type="InParanoid" id="A0A165ISX2"/>
<sequence>MRKRRDRRHTAFEGDIFNPDHTVRGPNFDLGGPPAPETIPVPYTFDNEQPMREAGPGMMPQPHAGYANGAGMYNPYGYDGMSNTSGSATTPGMAGLGAAGLLGAGAGAYAAHQYGQHPHQGSPGYPTTDSGSSSAGDRSSMPLMGGVSPAHTGSSNTPLTARQAKEREAFGARGNRMSMGMAPAYAGPGMLSPPGGASGPESAPSQYSSEGSHSQHHSSHPASLMAGSAAARQGFAVSNPDYAPSSPVLVHQDAGRVPEDHDREPEREIPPTYDSIPLDDGARRFSGEDGRPVGVTRAPTPGGMPSLDREGASSPSHVPLPTSQHGHES</sequence>
<dbReference type="AlphaFoldDB" id="A0A165ISX2"/>
<dbReference type="Proteomes" id="UP000077266">
    <property type="component" value="Unassembled WGS sequence"/>
</dbReference>
<feature type="compositionally biased region" description="Low complexity" evidence="1">
    <location>
        <begin position="192"/>
        <end position="212"/>
    </location>
</feature>
<protein>
    <submittedName>
        <fullName evidence="2">Uncharacterized protein</fullName>
    </submittedName>
</protein>
<name>A0A165ISX2_EXIGL</name>
<keyword evidence="3" id="KW-1185">Reference proteome</keyword>
<evidence type="ECO:0000313" key="2">
    <source>
        <dbReference type="EMBL" id="KZV93831.1"/>
    </source>
</evidence>